<gene>
    <name evidence="1" type="ORF">MSG28_005663</name>
</gene>
<evidence type="ECO:0000313" key="1">
    <source>
        <dbReference type="EMBL" id="KAI8442010.1"/>
    </source>
</evidence>
<dbReference type="EMBL" id="CM046109">
    <property type="protein sequence ID" value="KAI8442010.1"/>
    <property type="molecule type" value="Genomic_DNA"/>
</dbReference>
<reference evidence="1 2" key="1">
    <citation type="journal article" date="2022" name="Genome Biol. Evol.">
        <title>The Spruce Budworm Genome: Reconstructing the Evolutionary History of Antifreeze Proteins.</title>
        <authorList>
            <person name="Beliveau C."/>
            <person name="Gagne P."/>
            <person name="Picq S."/>
            <person name="Vernygora O."/>
            <person name="Keeling C.I."/>
            <person name="Pinkney K."/>
            <person name="Doucet D."/>
            <person name="Wen F."/>
            <person name="Johnston J.S."/>
            <person name="Maaroufi H."/>
            <person name="Boyle B."/>
            <person name="Laroche J."/>
            <person name="Dewar K."/>
            <person name="Juretic N."/>
            <person name="Blackburn G."/>
            <person name="Nisole A."/>
            <person name="Brunet B."/>
            <person name="Brandao M."/>
            <person name="Lumley L."/>
            <person name="Duan J."/>
            <person name="Quan G."/>
            <person name="Lucarotti C.J."/>
            <person name="Roe A.D."/>
            <person name="Sperling F.A.H."/>
            <person name="Levesque R.C."/>
            <person name="Cusson M."/>
        </authorList>
    </citation>
    <scope>NUCLEOTIDE SEQUENCE [LARGE SCALE GENOMIC DNA]</scope>
    <source>
        <strain evidence="1">Glfc:IPQL:Cfum</strain>
    </source>
</reference>
<dbReference type="Proteomes" id="UP001064048">
    <property type="component" value="Chromosome 9"/>
</dbReference>
<organism evidence="1 2">
    <name type="scientific">Choristoneura fumiferana</name>
    <name type="common">Spruce budworm moth</name>
    <name type="synonym">Archips fumiferana</name>
    <dbReference type="NCBI Taxonomy" id="7141"/>
    <lineage>
        <taxon>Eukaryota</taxon>
        <taxon>Metazoa</taxon>
        <taxon>Ecdysozoa</taxon>
        <taxon>Arthropoda</taxon>
        <taxon>Hexapoda</taxon>
        <taxon>Insecta</taxon>
        <taxon>Pterygota</taxon>
        <taxon>Neoptera</taxon>
        <taxon>Endopterygota</taxon>
        <taxon>Lepidoptera</taxon>
        <taxon>Glossata</taxon>
        <taxon>Ditrysia</taxon>
        <taxon>Tortricoidea</taxon>
        <taxon>Tortricidae</taxon>
        <taxon>Tortricinae</taxon>
        <taxon>Choristoneura</taxon>
    </lineage>
</organism>
<accession>A0ACC0L0F1</accession>
<evidence type="ECO:0000313" key="2">
    <source>
        <dbReference type="Proteomes" id="UP001064048"/>
    </source>
</evidence>
<comment type="caution">
    <text evidence="1">The sequence shown here is derived from an EMBL/GenBank/DDBJ whole genome shotgun (WGS) entry which is preliminary data.</text>
</comment>
<sequence>MRCRPSKKCAAAEASLHPCADLKAKYDTRGAADFEPTVPVTDALRSCPAADEEFSGRVFATAIIKTSVVHVLRHLRLEADGRLEDLDIQIAISVRFAAGYNLRVTPRKLKRPSSGAVEPNFDMSKMYFARRRRALHNQIKDIQKKGQEYPKPASVVQCTRAPELREPSNLRFDKRGALKKKRGKKTCEQA</sequence>
<proteinExistence type="predicted"/>
<protein>
    <submittedName>
        <fullName evidence="1">Uncharacterized protein</fullName>
    </submittedName>
</protein>
<name>A0ACC0L0F1_CHOFU</name>
<keyword evidence="2" id="KW-1185">Reference proteome</keyword>